<evidence type="ECO:0000256" key="2">
    <source>
        <dbReference type="ARBA" id="ARBA00022676"/>
    </source>
</evidence>
<dbReference type="AlphaFoldDB" id="A0A0M9A793"/>
<dbReference type="Gene3D" id="3.40.50.2000">
    <property type="entry name" value="Glycogen Phosphorylase B"/>
    <property type="match status" value="1"/>
</dbReference>
<dbReference type="InterPro" id="IPR050271">
    <property type="entry name" value="UDP-glycosyltransferase"/>
</dbReference>
<keyword evidence="2" id="KW-0328">Glycosyltransferase</keyword>
<dbReference type="PANTHER" id="PTHR48043">
    <property type="entry name" value="EG:EG0003.4 PROTEIN-RELATED"/>
    <property type="match status" value="1"/>
</dbReference>
<feature type="signal peptide" evidence="4">
    <location>
        <begin position="1"/>
        <end position="19"/>
    </location>
</feature>
<accession>A0A0M9A793</accession>
<proteinExistence type="inferred from homology"/>
<keyword evidence="4" id="KW-0732">Signal</keyword>
<dbReference type="Proteomes" id="UP000053105">
    <property type="component" value="Unassembled WGS sequence"/>
</dbReference>
<name>A0A0M9A793_9HYME</name>
<reference evidence="5 6" key="1">
    <citation type="submission" date="2015-07" db="EMBL/GenBank/DDBJ databases">
        <title>The genome of Melipona quadrifasciata.</title>
        <authorList>
            <person name="Pan H."/>
            <person name="Kapheim K."/>
        </authorList>
    </citation>
    <scope>NUCLEOTIDE SEQUENCE [LARGE SCALE GENOMIC DNA]</scope>
    <source>
        <strain evidence="5">0111107301</strain>
        <tissue evidence="5">Whole body</tissue>
    </source>
</reference>
<evidence type="ECO:0000313" key="6">
    <source>
        <dbReference type="Proteomes" id="UP000053105"/>
    </source>
</evidence>
<comment type="similarity">
    <text evidence="1">Belongs to the UDP-glycosyltransferase family.</text>
</comment>
<evidence type="ECO:0000313" key="5">
    <source>
        <dbReference type="EMBL" id="KOX77373.1"/>
    </source>
</evidence>
<dbReference type="OrthoDB" id="5835829at2759"/>
<feature type="chain" id="PRO_5005830980" evidence="4">
    <location>
        <begin position="20"/>
        <end position="500"/>
    </location>
</feature>
<keyword evidence="6" id="KW-1185">Reference proteome</keyword>
<dbReference type="Pfam" id="PF00201">
    <property type="entry name" value="UDPGT"/>
    <property type="match status" value="1"/>
</dbReference>
<dbReference type="STRING" id="166423.A0A0M9A793"/>
<organism evidence="5 6">
    <name type="scientific">Melipona quadrifasciata</name>
    <dbReference type="NCBI Taxonomy" id="166423"/>
    <lineage>
        <taxon>Eukaryota</taxon>
        <taxon>Metazoa</taxon>
        <taxon>Ecdysozoa</taxon>
        <taxon>Arthropoda</taxon>
        <taxon>Hexapoda</taxon>
        <taxon>Insecta</taxon>
        <taxon>Pterygota</taxon>
        <taxon>Neoptera</taxon>
        <taxon>Endopterygota</taxon>
        <taxon>Hymenoptera</taxon>
        <taxon>Apocrita</taxon>
        <taxon>Aculeata</taxon>
        <taxon>Apoidea</taxon>
        <taxon>Anthophila</taxon>
        <taxon>Apidae</taxon>
        <taxon>Melipona</taxon>
    </lineage>
</organism>
<evidence type="ECO:0000256" key="1">
    <source>
        <dbReference type="ARBA" id="ARBA00009995"/>
    </source>
</evidence>
<dbReference type="PANTHER" id="PTHR48043:SF145">
    <property type="entry name" value="FI06409P-RELATED"/>
    <property type="match status" value="1"/>
</dbReference>
<keyword evidence="3 5" id="KW-0808">Transferase</keyword>
<sequence>MSVIITLYLCMHLVNIIHGSTLVAPPLSAVVVAFEDIYDLSLLANSLSDQGIDATLIIPAPSKGELYETLIDVEVLTVNVEAEEFATIQACEALLKDEEIARKIQEIQPIFHDGCLLPWVKTIGSIPVIWTRNHEEEIYVFEYSGAAFPVQSAGFWTRLRMTITRRSIFSTARDEYAAHALRIAGKYLPDTGLNLDNLYADVRLILWGADTILRSDYAPLTQLIVEIGCHHCRGAHPLQTDLHKALIEYRLGTVVALLDENYETLIKDLAQKLPQGRHGQAVVWKNVKWQNSNDALPENLFIRSKIDRQDLIGYGRTRVVLSHCADTELLEIAFHGTPVICFPRNSNEFKNVARAVQLGFAHSAGEINILSNEVVNIVTQIHETMDYRENARKVSLAIRDRINPAVDRLIYWLRYMARAKDENLNFFAPIRPAKTLNEDLQFFLGLFVVSLLFFVRRLIAHVLFPCVPTQLTFHMTTPDESTVAFLGHVPDSRLVASAAA</sequence>
<dbReference type="EMBL" id="KQ435732">
    <property type="protein sequence ID" value="KOX77373.1"/>
    <property type="molecule type" value="Genomic_DNA"/>
</dbReference>
<dbReference type="GO" id="GO:0008194">
    <property type="term" value="F:UDP-glycosyltransferase activity"/>
    <property type="evidence" value="ECO:0007669"/>
    <property type="project" value="InterPro"/>
</dbReference>
<dbReference type="InterPro" id="IPR002213">
    <property type="entry name" value="UDP_glucos_trans"/>
</dbReference>
<protein>
    <submittedName>
        <fullName evidence="5">UDP-glucuronosyltransferase 2A1</fullName>
    </submittedName>
</protein>
<dbReference type="SUPFAM" id="SSF53756">
    <property type="entry name" value="UDP-Glycosyltransferase/glycogen phosphorylase"/>
    <property type="match status" value="1"/>
</dbReference>
<gene>
    <name evidence="5" type="ORF">WN51_09695</name>
</gene>
<evidence type="ECO:0000256" key="4">
    <source>
        <dbReference type="SAM" id="SignalP"/>
    </source>
</evidence>
<evidence type="ECO:0000256" key="3">
    <source>
        <dbReference type="ARBA" id="ARBA00022679"/>
    </source>
</evidence>